<organism evidence="2 3">
    <name type="scientific">Achromobacter animicus</name>
    <dbReference type="NCBI Taxonomy" id="1389935"/>
    <lineage>
        <taxon>Bacteria</taxon>
        <taxon>Pseudomonadati</taxon>
        <taxon>Pseudomonadota</taxon>
        <taxon>Betaproteobacteria</taxon>
        <taxon>Burkholderiales</taxon>
        <taxon>Alcaligenaceae</taxon>
        <taxon>Achromobacter</taxon>
    </lineage>
</organism>
<dbReference type="RefSeq" id="WP_175121468.1">
    <property type="nucleotide sequence ID" value="NZ_CADIJM010000001.1"/>
</dbReference>
<evidence type="ECO:0000313" key="2">
    <source>
        <dbReference type="EMBL" id="CAB3657786.1"/>
    </source>
</evidence>
<protein>
    <submittedName>
        <fullName evidence="2">Uncharacterized protein</fullName>
    </submittedName>
</protein>
<gene>
    <name evidence="2" type="ORF">LMG26690_00401</name>
</gene>
<dbReference type="AlphaFoldDB" id="A0A6S6Z1P4"/>
<feature type="chain" id="PRO_5028913879" evidence="1">
    <location>
        <begin position="25"/>
        <end position="129"/>
    </location>
</feature>
<name>A0A6S6Z1P4_9BURK</name>
<sequence>MRVKHLLGPATVALSMLVGSAVTAAPSDPAPIITGKHWTDSDANLKKAYLLGVANALEVERAYQQRRAVPDTQTLVPKFSAGLQNQTLDSVRETIDRWYAANPGQLDRPVMETIWFEIVVPATKTKRTP</sequence>
<feature type="signal peptide" evidence="1">
    <location>
        <begin position="1"/>
        <end position="24"/>
    </location>
</feature>
<dbReference type="Proteomes" id="UP000494214">
    <property type="component" value="Unassembled WGS sequence"/>
</dbReference>
<dbReference type="EMBL" id="CADIJM010000001">
    <property type="protein sequence ID" value="CAB3657786.1"/>
    <property type="molecule type" value="Genomic_DNA"/>
</dbReference>
<evidence type="ECO:0000256" key="1">
    <source>
        <dbReference type="SAM" id="SignalP"/>
    </source>
</evidence>
<keyword evidence="3" id="KW-1185">Reference proteome</keyword>
<reference evidence="2 3" key="1">
    <citation type="submission" date="2020-04" db="EMBL/GenBank/DDBJ databases">
        <authorList>
            <person name="De Canck E."/>
        </authorList>
    </citation>
    <scope>NUCLEOTIDE SEQUENCE [LARGE SCALE GENOMIC DNA]</scope>
    <source>
        <strain evidence="2 3">LMG 26690</strain>
    </source>
</reference>
<proteinExistence type="predicted"/>
<accession>A0A6S6Z1P4</accession>
<keyword evidence="1" id="KW-0732">Signal</keyword>
<evidence type="ECO:0000313" key="3">
    <source>
        <dbReference type="Proteomes" id="UP000494214"/>
    </source>
</evidence>